<name>A0AAW9ZNY6_9XANT</name>
<organism evidence="1 2">
    <name type="scientific">Xanthomonas hortorum pv. pelargonii</name>
    <dbReference type="NCBI Taxonomy" id="453602"/>
    <lineage>
        <taxon>Bacteria</taxon>
        <taxon>Pseudomonadati</taxon>
        <taxon>Pseudomonadota</taxon>
        <taxon>Gammaproteobacteria</taxon>
        <taxon>Lysobacterales</taxon>
        <taxon>Lysobacteraceae</taxon>
        <taxon>Xanthomonas</taxon>
    </lineage>
</organism>
<reference evidence="2" key="1">
    <citation type="journal article" date="2020" name="Syst. Appl. Microbiol.">
        <title>Clarifying the taxonomy of the causal agent of bacterial leaf spot of lettuce through a polyphasic approach reveals that Xanthomonas cynarae Trebaol et al. 2000 emend. Timilsina et al. 2019 is a later heterotypic synonym of Xanthomonas hortorum Vauterin et al. 1995.</title>
        <authorList>
            <person name="Moriniere L."/>
            <person name="Burlet A."/>
            <person name="Rosenthal E.R."/>
            <person name="Nesme X."/>
            <person name="Portier P."/>
            <person name="Bull C.T."/>
            <person name="Lavire C."/>
            <person name="Fischer-Le Saux M."/>
            <person name="Bertolla F."/>
        </authorList>
    </citation>
    <scope>NUCLEOTIDE SEQUENCE [LARGE SCALE GENOMIC DNA]</scope>
    <source>
        <strain evidence="2">CFBP2533</strain>
    </source>
</reference>
<dbReference type="Pfam" id="PF13992">
    <property type="entry name" value="YecR"/>
    <property type="match status" value="1"/>
</dbReference>
<dbReference type="AlphaFoldDB" id="A0AAW9ZNY6"/>
<evidence type="ECO:0000313" key="2">
    <source>
        <dbReference type="Proteomes" id="UP000548771"/>
    </source>
</evidence>
<sequence>MWPASSSPPCRVSPRWRASCAKAAEPARRRIRKWRMLNFPEKGHQGKEMRLMLLMTSVFFVLVVTGCATKRELLVTGASRSDGVIKLSYERNEFQRVSYDDQKAQDLAAQKCAAWGYKGAESFGSEESTCLSRRGFGNCGSRQVTVAYQCLGAPGDQQK</sequence>
<gene>
    <name evidence="1" type="ORF">E1J24_04170</name>
</gene>
<evidence type="ECO:0000313" key="1">
    <source>
        <dbReference type="EMBL" id="NMI21094.1"/>
    </source>
</evidence>
<evidence type="ECO:0008006" key="3">
    <source>
        <dbReference type="Google" id="ProtNLM"/>
    </source>
</evidence>
<protein>
    <recommendedName>
        <fullName evidence="3">DUF4189 domain-containing protein</fullName>
    </recommendedName>
</protein>
<dbReference type="InterPro" id="IPR025731">
    <property type="entry name" value="YecR-like"/>
</dbReference>
<dbReference type="Proteomes" id="UP000548771">
    <property type="component" value="Unassembled WGS sequence"/>
</dbReference>
<dbReference type="EMBL" id="SMDX01000003">
    <property type="protein sequence ID" value="NMI21094.1"/>
    <property type="molecule type" value="Genomic_DNA"/>
</dbReference>
<comment type="caution">
    <text evidence="1">The sequence shown here is derived from an EMBL/GenBank/DDBJ whole genome shotgun (WGS) entry which is preliminary data.</text>
</comment>
<proteinExistence type="predicted"/>
<accession>A0AAW9ZNY6</accession>